<reference evidence="1" key="1">
    <citation type="journal article" date="2015" name="Nature">
        <title>Complex archaea that bridge the gap between prokaryotes and eukaryotes.</title>
        <authorList>
            <person name="Spang A."/>
            <person name="Saw J.H."/>
            <person name="Jorgensen S.L."/>
            <person name="Zaremba-Niedzwiedzka K."/>
            <person name="Martijn J."/>
            <person name="Lind A.E."/>
            <person name="van Eijk R."/>
            <person name="Schleper C."/>
            <person name="Guy L."/>
            <person name="Ettema T.J."/>
        </authorList>
    </citation>
    <scope>NUCLEOTIDE SEQUENCE</scope>
</reference>
<proteinExistence type="predicted"/>
<name>A0A0F9K5B8_9ZZZZ</name>
<dbReference type="EMBL" id="LAZR01008677">
    <property type="protein sequence ID" value="KKM77218.1"/>
    <property type="molecule type" value="Genomic_DNA"/>
</dbReference>
<accession>A0A0F9K5B8</accession>
<evidence type="ECO:0000313" key="1">
    <source>
        <dbReference type="EMBL" id="KKM77218.1"/>
    </source>
</evidence>
<protein>
    <submittedName>
        <fullName evidence="1">Uncharacterized protein</fullName>
    </submittedName>
</protein>
<organism evidence="1">
    <name type="scientific">marine sediment metagenome</name>
    <dbReference type="NCBI Taxonomy" id="412755"/>
    <lineage>
        <taxon>unclassified sequences</taxon>
        <taxon>metagenomes</taxon>
        <taxon>ecological metagenomes</taxon>
    </lineage>
</organism>
<dbReference type="AlphaFoldDB" id="A0A0F9K5B8"/>
<comment type="caution">
    <text evidence="1">The sequence shown here is derived from an EMBL/GenBank/DDBJ whole genome shotgun (WGS) entry which is preliminary data.</text>
</comment>
<gene>
    <name evidence="1" type="ORF">LCGC14_1372340</name>
</gene>
<sequence>MTVRPFFKWFDFWVGFYVDTENKRVYICPVPMMGVRIQWGDESEGVKR</sequence>